<accession>U1PPI5</accession>
<dbReference type="HOGENOM" id="CLU_2820762_0_0_2"/>
<evidence type="ECO:0000313" key="1">
    <source>
        <dbReference type="EMBL" id="ERG94216.1"/>
    </source>
</evidence>
<name>U1PPI5_9EURY</name>
<reference evidence="1 2" key="1">
    <citation type="journal article" date="2013" name="PLoS ONE">
        <title>Assembly-driven community genomics of a hypersaline microbial ecosystem.</title>
        <authorList>
            <person name="Podell S."/>
            <person name="Ugalde J.A."/>
            <person name="Narasingarao P."/>
            <person name="Banfield J.F."/>
            <person name="Heidelberg K.B."/>
            <person name="Allen E.E."/>
        </authorList>
    </citation>
    <scope>NUCLEOTIDE SEQUENCE [LARGE SCALE GENOMIC DNA]</scope>
    <source>
        <strain evidence="2">J07HQW2</strain>
    </source>
</reference>
<evidence type="ECO:0000313" key="2">
    <source>
        <dbReference type="Proteomes" id="UP000030710"/>
    </source>
</evidence>
<sequence>MIVLTSGNLPELVSHIKSTSLCRNIEYYDALAESDIDSTFYANVDPEPVFVTAGGGVIDGSHRHRI</sequence>
<dbReference type="EMBL" id="KE356561">
    <property type="protein sequence ID" value="ERG94216.1"/>
    <property type="molecule type" value="Genomic_DNA"/>
</dbReference>
<proteinExistence type="predicted"/>
<organism evidence="1 2">
    <name type="scientific">Haloquadratum walsbyi J07HQW2</name>
    <dbReference type="NCBI Taxonomy" id="1238425"/>
    <lineage>
        <taxon>Archaea</taxon>
        <taxon>Methanobacteriati</taxon>
        <taxon>Methanobacteriota</taxon>
        <taxon>Stenosarchaea group</taxon>
        <taxon>Halobacteria</taxon>
        <taxon>Halobacteriales</taxon>
        <taxon>Haloferacaceae</taxon>
        <taxon>Haloquadratum</taxon>
    </lineage>
</organism>
<protein>
    <submittedName>
        <fullName evidence="1">Uncharacterized protein</fullName>
    </submittedName>
</protein>
<dbReference type="AlphaFoldDB" id="U1PPI5"/>
<dbReference type="RefSeq" id="WP_021053709.1">
    <property type="nucleotide sequence ID" value="NZ_KE356561.1"/>
</dbReference>
<gene>
    <name evidence="1" type="ORF">J07HQW2_00650</name>
</gene>
<dbReference type="Proteomes" id="UP000030710">
    <property type="component" value="Unassembled WGS sequence"/>
</dbReference>